<sequence length="185" mass="21033">MDENAVQQRALAMPGLQPVETDADIERLAKLAHEIWFEYWPAHIGEAQTRYMVERFQTADAIRRDMASSAYEYWFVLAPDDGRVVGYTGGHVEPKTGRFFISKIYLRACERGCHFASGVIAFYEDLCRKRGLRAMYLTVNKGNVLGIRAYKGNGFEVIDAVETDIGQGFVMDDYIMEKRVDQGSL</sequence>
<dbReference type="eggNOG" id="COG0456">
    <property type="taxonomic scope" value="Bacteria"/>
</dbReference>
<dbReference type="GO" id="GO:0016747">
    <property type="term" value="F:acyltransferase activity, transferring groups other than amino-acyl groups"/>
    <property type="evidence" value="ECO:0007669"/>
    <property type="project" value="InterPro"/>
</dbReference>
<dbReference type="Proteomes" id="UP000004830">
    <property type="component" value="Unassembled WGS sequence"/>
</dbReference>
<dbReference type="PROSITE" id="PS51186">
    <property type="entry name" value="GNAT"/>
    <property type="match status" value="1"/>
</dbReference>
<dbReference type="SUPFAM" id="SSF55729">
    <property type="entry name" value="Acyl-CoA N-acyltransferases (Nat)"/>
    <property type="match status" value="1"/>
</dbReference>
<comment type="caution">
    <text evidence="2">The sequence shown here is derived from an EMBL/GenBank/DDBJ whole genome shotgun (WGS) entry which is preliminary data.</text>
</comment>
<organism evidence="2 3">
    <name type="scientific">Collinsella tanakaei YIT 12063</name>
    <dbReference type="NCBI Taxonomy" id="742742"/>
    <lineage>
        <taxon>Bacteria</taxon>
        <taxon>Bacillati</taxon>
        <taxon>Actinomycetota</taxon>
        <taxon>Coriobacteriia</taxon>
        <taxon>Coriobacteriales</taxon>
        <taxon>Coriobacteriaceae</taxon>
        <taxon>Collinsella</taxon>
    </lineage>
</organism>
<dbReference type="AlphaFoldDB" id="G1WJ44"/>
<dbReference type="PATRIC" id="fig|742742.3.peg.1324"/>
<reference evidence="2 3" key="1">
    <citation type="submission" date="2011-06" db="EMBL/GenBank/DDBJ databases">
        <title>The Genome Sequence of Collinsella tanakaei YIT 12063.</title>
        <authorList>
            <consortium name="The Broad Institute Genome Sequencing Platform"/>
            <person name="Earl A."/>
            <person name="Ward D."/>
            <person name="Feldgarden M."/>
            <person name="Gevers D."/>
            <person name="Morotomi M."/>
            <person name="Young S.K."/>
            <person name="Zeng Q."/>
            <person name="Gargeya S."/>
            <person name="Fitzgerald M."/>
            <person name="Haas B."/>
            <person name="Abouelleil A."/>
            <person name="Alvarado L."/>
            <person name="Arachchi H.M."/>
            <person name="Berlin A."/>
            <person name="Brown A."/>
            <person name="Chapman S.B."/>
            <person name="Chen Z."/>
            <person name="Dunbar C."/>
            <person name="Freedman E."/>
            <person name="Gearin G."/>
            <person name="Gellesch M."/>
            <person name="Goldberg J."/>
            <person name="Griggs A."/>
            <person name="Gujja S."/>
            <person name="Heiman D."/>
            <person name="Howarth C."/>
            <person name="Larson L."/>
            <person name="Lui A."/>
            <person name="MacDonald P.J.P."/>
            <person name="Mehta T."/>
            <person name="Montmayeur A."/>
            <person name="Murphy C."/>
            <person name="Neiman D."/>
            <person name="Pearson M."/>
            <person name="Priest M."/>
            <person name="Roberts A."/>
            <person name="Saif S."/>
            <person name="Shea T."/>
            <person name="Shenoy N."/>
            <person name="Sisk P."/>
            <person name="Stolte C."/>
            <person name="Sykes S."/>
            <person name="Wortman J."/>
            <person name="Nusbaum C."/>
            <person name="Birren B."/>
        </authorList>
    </citation>
    <scope>NUCLEOTIDE SEQUENCE [LARGE SCALE GENOMIC DNA]</scope>
    <source>
        <strain evidence="2 3">YIT 12063</strain>
    </source>
</reference>
<proteinExistence type="predicted"/>
<dbReference type="HOGENOM" id="CLU_013985_18_4_11"/>
<protein>
    <recommendedName>
        <fullName evidence="1">N-acetyltransferase domain-containing protein</fullName>
    </recommendedName>
</protein>
<evidence type="ECO:0000313" key="3">
    <source>
        <dbReference type="Proteomes" id="UP000004830"/>
    </source>
</evidence>
<evidence type="ECO:0000259" key="1">
    <source>
        <dbReference type="PROSITE" id="PS51186"/>
    </source>
</evidence>
<dbReference type="EMBL" id="ADLS01000018">
    <property type="protein sequence ID" value="EGX70368.1"/>
    <property type="molecule type" value="Genomic_DNA"/>
</dbReference>
<dbReference type="GeneID" id="62759070"/>
<keyword evidence="3" id="KW-1185">Reference proteome</keyword>
<dbReference type="RefSeq" id="WP_009141392.1">
    <property type="nucleotide sequence ID" value="NZ_JH126470.1"/>
</dbReference>
<dbReference type="Gene3D" id="3.40.630.30">
    <property type="match status" value="1"/>
</dbReference>
<name>G1WJ44_9ACTN</name>
<dbReference type="InterPro" id="IPR000182">
    <property type="entry name" value="GNAT_dom"/>
</dbReference>
<accession>G1WJ44</accession>
<dbReference type="InterPro" id="IPR016181">
    <property type="entry name" value="Acyl_CoA_acyltransferase"/>
</dbReference>
<evidence type="ECO:0000313" key="2">
    <source>
        <dbReference type="EMBL" id="EGX70368.1"/>
    </source>
</evidence>
<feature type="domain" description="N-acetyltransferase" evidence="1">
    <location>
        <begin position="14"/>
        <end position="181"/>
    </location>
</feature>
<dbReference type="Pfam" id="PF00583">
    <property type="entry name" value="Acetyltransf_1"/>
    <property type="match status" value="1"/>
</dbReference>
<dbReference type="STRING" id="742742.HMPREF9452_01357"/>
<gene>
    <name evidence="2" type="ORF">HMPREF9452_01357</name>
</gene>